<dbReference type="RefSeq" id="WP_234001499.1">
    <property type="nucleotide sequence ID" value="NZ_JAJVKR010000016.1"/>
</dbReference>
<name>A0ABV3LGV8_9MICO</name>
<organism evidence="1 2">
    <name type="scientific">Microbacterium profundi</name>
    <dbReference type="NCBI Taxonomy" id="450380"/>
    <lineage>
        <taxon>Bacteria</taxon>
        <taxon>Bacillati</taxon>
        <taxon>Actinomycetota</taxon>
        <taxon>Actinomycetes</taxon>
        <taxon>Micrococcales</taxon>
        <taxon>Microbacteriaceae</taxon>
        <taxon>Microbacterium</taxon>
    </lineage>
</organism>
<sequence>MSKIARHEGLWFERNTQTALAASNRRADCVVARARREDELVGELMALPQTTRQRDGRDTKAFRRVSYKLYDLGRHHDRMI</sequence>
<proteinExistence type="predicted"/>
<dbReference type="Proteomes" id="UP001553715">
    <property type="component" value="Unassembled WGS sequence"/>
</dbReference>
<accession>A0ABV3LGV8</accession>
<comment type="caution">
    <text evidence="1">The sequence shown here is derived from an EMBL/GenBank/DDBJ whole genome shotgun (WGS) entry which is preliminary data.</text>
</comment>
<dbReference type="EMBL" id="JBFBMH010000010">
    <property type="protein sequence ID" value="MEW1975150.1"/>
    <property type="molecule type" value="Genomic_DNA"/>
</dbReference>
<protein>
    <submittedName>
        <fullName evidence="1">Uncharacterized protein</fullName>
    </submittedName>
</protein>
<keyword evidence="2" id="KW-1185">Reference proteome</keyword>
<gene>
    <name evidence="1" type="ORF">AB0301_08760</name>
</gene>
<evidence type="ECO:0000313" key="2">
    <source>
        <dbReference type="Proteomes" id="UP001553715"/>
    </source>
</evidence>
<reference evidence="1 2" key="1">
    <citation type="submission" date="2024-06" db="EMBL/GenBank/DDBJ databases">
        <title>The Natural Products Discovery Center: Release of the First 8490 Sequenced Strains for Exploring Actinobacteria Biosynthetic Diversity.</title>
        <authorList>
            <person name="Kalkreuter E."/>
            <person name="Kautsar S.A."/>
            <person name="Yang D."/>
            <person name="Bader C.D."/>
            <person name="Teijaro C.N."/>
            <person name="Fluegel L."/>
            <person name="Davis C.M."/>
            <person name="Simpson J.R."/>
            <person name="Lauterbach L."/>
            <person name="Steele A.D."/>
            <person name="Gui C."/>
            <person name="Meng S."/>
            <person name="Li G."/>
            <person name="Viehrig K."/>
            <person name="Ye F."/>
            <person name="Su P."/>
            <person name="Kiefer A.F."/>
            <person name="Nichols A."/>
            <person name="Cepeda A.J."/>
            <person name="Yan W."/>
            <person name="Fan B."/>
            <person name="Jiang Y."/>
            <person name="Adhikari A."/>
            <person name="Zheng C.-J."/>
            <person name="Schuster L."/>
            <person name="Cowan T.M."/>
            <person name="Smanski M.J."/>
            <person name="Chevrette M.G."/>
            <person name="De Carvalho L.P.S."/>
            <person name="Shen B."/>
        </authorList>
    </citation>
    <scope>NUCLEOTIDE SEQUENCE [LARGE SCALE GENOMIC DNA]</scope>
    <source>
        <strain evidence="1 2">NPDC077434</strain>
    </source>
</reference>
<evidence type="ECO:0000313" key="1">
    <source>
        <dbReference type="EMBL" id="MEW1975150.1"/>
    </source>
</evidence>